<dbReference type="EMBL" id="CAJVRM010000147">
    <property type="protein sequence ID" value="CAG8975681.1"/>
    <property type="molecule type" value="Genomic_DNA"/>
</dbReference>
<dbReference type="AlphaFoldDB" id="A0A9N9LQD9"/>
<dbReference type="OrthoDB" id="10529734at2759"/>
<evidence type="ECO:0000313" key="2">
    <source>
        <dbReference type="Proteomes" id="UP000701801"/>
    </source>
</evidence>
<organism evidence="1 2">
    <name type="scientific">Hymenoscyphus albidus</name>
    <dbReference type="NCBI Taxonomy" id="595503"/>
    <lineage>
        <taxon>Eukaryota</taxon>
        <taxon>Fungi</taxon>
        <taxon>Dikarya</taxon>
        <taxon>Ascomycota</taxon>
        <taxon>Pezizomycotina</taxon>
        <taxon>Leotiomycetes</taxon>
        <taxon>Helotiales</taxon>
        <taxon>Helotiaceae</taxon>
        <taxon>Hymenoscyphus</taxon>
    </lineage>
</organism>
<gene>
    <name evidence="1" type="ORF">HYALB_00007884</name>
</gene>
<evidence type="ECO:0000313" key="1">
    <source>
        <dbReference type="EMBL" id="CAG8975681.1"/>
    </source>
</evidence>
<protein>
    <submittedName>
        <fullName evidence="1">Uncharacterized protein</fullName>
    </submittedName>
</protein>
<reference evidence="1" key="1">
    <citation type="submission" date="2021-07" db="EMBL/GenBank/DDBJ databases">
        <authorList>
            <person name="Durling M."/>
        </authorList>
    </citation>
    <scope>NUCLEOTIDE SEQUENCE</scope>
</reference>
<name>A0A9N9LQD9_9HELO</name>
<proteinExistence type="predicted"/>
<dbReference type="Proteomes" id="UP000701801">
    <property type="component" value="Unassembled WGS sequence"/>
</dbReference>
<keyword evidence="2" id="KW-1185">Reference proteome</keyword>
<sequence>MHQRAINAGSILSDASSQARDLKSCSIGPQSSYEEPTPTANTSKLLECTLDTRPDERRKGAIRLVRFFPRAAYVKELGKSWNPPIRIRLFSTFSQSLLVKETSVILALQPRQRTHSISFGATRAGRQNKISFETGPDKTHTRRYPQTQFIHRQPHAIAAHLVKVDHHSSPQFFSCMRA</sequence>
<comment type="caution">
    <text evidence="1">The sequence shown here is derived from an EMBL/GenBank/DDBJ whole genome shotgun (WGS) entry which is preliminary data.</text>
</comment>
<accession>A0A9N9LQD9</accession>